<gene>
    <name evidence="6" type="ORF">DR864_21085</name>
</gene>
<keyword evidence="4" id="KW-1133">Transmembrane helix</keyword>
<dbReference type="Proteomes" id="UP000251993">
    <property type="component" value="Chromosome"/>
</dbReference>
<feature type="transmembrane region" description="Helical" evidence="4">
    <location>
        <begin position="12"/>
        <end position="35"/>
    </location>
</feature>
<evidence type="ECO:0000259" key="5">
    <source>
        <dbReference type="SMART" id="SM00563"/>
    </source>
</evidence>
<keyword evidence="7" id="KW-1185">Reference proteome</keyword>
<reference evidence="6 7" key="1">
    <citation type="submission" date="2018-07" db="EMBL/GenBank/DDBJ databases">
        <title>Genome sequencing of Runella.</title>
        <authorList>
            <person name="Baek M.-G."/>
            <person name="Yi H."/>
        </authorList>
    </citation>
    <scope>NUCLEOTIDE SEQUENCE [LARGE SCALE GENOMIC DNA]</scope>
    <source>
        <strain evidence="6 7">HYN0085</strain>
    </source>
</reference>
<dbReference type="EMBL" id="CP030850">
    <property type="protein sequence ID" value="AXE20065.1"/>
    <property type="molecule type" value="Genomic_DNA"/>
</dbReference>
<dbReference type="GO" id="GO:0003841">
    <property type="term" value="F:1-acylglycerol-3-phosphate O-acyltransferase activity"/>
    <property type="evidence" value="ECO:0007669"/>
    <property type="project" value="TreeGrafter"/>
</dbReference>
<dbReference type="SMART" id="SM00563">
    <property type="entry name" value="PlsC"/>
    <property type="match status" value="1"/>
</dbReference>
<evidence type="ECO:0000313" key="6">
    <source>
        <dbReference type="EMBL" id="AXE20065.1"/>
    </source>
</evidence>
<keyword evidence="4" id="KW-0472">Membrane</keyword>
<keyword evidence="2 6" id="KW-0808">Transferase</keyword>
<evidence type="ECO:0000256" key="2">
    <source>
        <dbReference type="ARBA" id="ARBA00022679"/>
    </source>
</evidence>
<sequence length="245" mass="27564">MKKILDYLLSSVYMIYFGLTLVVFHVIQVICFHLFGRRTHQKSVHWLNGFLLHGLWILGTRLHHEAKIELPTDRPVIFVANHQSMFDIVGMIWYMRKNYPIFVSKIELAKGIPSISYNLRKSGAALIDRKDGKQAIVEIARLGKLIEETKFSAAIFPEGTRSRTGELKQFAIGGVAILVKKAPHALVVPVAIKNTGKLNPKGIFPLNSLERLSWTSLTPIEPKGKSAEELVELAKLAIQKELETA</sequence>
<dbReference type="InterPro" id="IPR002123">
    <property type="entry name" value="Plipid/glycerol_acylTrfase"/>
</dbReference>
<feature type="domain" description="Phospholipid/glycerol acyltransferase" evidence="5">
    <location>
        <begin position="76"/>
        <end position="195"/>
    </location>
</feature>
<dbReference type="KEGG" id="run:DR864_21085"/>
<evidence type="ECO:0000313" key="7">
    <source>
        <dbReference type="Proteomes" id="UP000251993"/>
    </source>
</evidence>
<dbReference type="SUPFAM" id="SSF69593">
    <property type="entry name" value="Glycerol-3-phosphate (1)-acyltransferase"/>
    <property type="match status" value="1"/>
</dbReference>
<organism evidence="6 7">
    <name type="scientific">Runella rosea</name>
    <dbReference type="NCBI Taxonomy" id="2259595"/>
    <lineage>
        <taxon>Bacteria</taxon>
        <taxon>Pseudomonadati</taxon>
        <taxon>Bacteroidota</taxon>
        <taxon>Cytophagia</taxon>
        <taxon>Cytophagales</taxon>
        <taxon>Spirosomataceae</taxon>
        <taxon>Runella</taxon>
    </lineage>
</organism>
<protein>
    <submittedName>
        <fullName evidence="6">1-acyl-sn-glycerol-3-phosphate acyltransferase</fullName>
    </submittedName>
</protein>
<dbReference type="GO" id="GO:0006654">
    <property type="term" value="P:phosphatidic acid biosynthetic process"/>
    <property type="evidence" value="ECO:0007669"/>
    <property type="project" value="TreeGrafter"/>
</dbReference>
<proteinExistence type="predicted"/>
<dbReference type="CDD" id="cd07989">
    <property type="entry name" value="LPLAT_AGPAT-like"/>
    <property type="match status" value="1"/>
</dbReference>
<dbReference type="RefSeq" id="WP_114068831.1">
    <property type="nucleotide sequence ID" value="NZ_CP030850.1"/>
</dbReference>
<evidence type="ECO:0000256" key="4">
    <source>
        <dbReference type="SAM" id="Phobius"/>
    </source>
</evidence>
<evidence type="ECO:0000256" key="3">
    <source>
        <dbReference type="ARBA" id="ARBA00023315"/>
    </source>
</evidence>
<dbReference type="Pfam" id="PF01553">
    <property type="entry name" value="Acyltransferase"/>
    <property type="match status" value="1"/>
</dbReference>
<name>A0A344TN44_9BACT</name>
<dbReference type="PANTHER" id="PTHR10434:SF40">
    <property type="entry name" value="1-ACYL-SN-GLYCEROL-3-PHOSPHATE ACYLTRANSFERASE"/>
    <property type="match status" value="1"/>
</dbReference>
<dbReference type="PANTHER" id="PTHR10434">
    <property type="entry name" value="1-ACYL-SN-GLYCEROL-3-PHOSPHATE ACYLTRANSFERASE"/>
    <property type="match status" value="1"/>
</dbReference>
<accession>A0A344TN44</accession>
<dbReference type="AlphaFoldDB" id="A0A344TN44"/>
<comment type="pathway">
    <text evidence="1">Lipid metabolism.</text>
</comment>
<dbReference type="OrthoDB" id="9803035at2"/>
<keyword evidence="3 6" id="KW-0012">Acyltransferase</keyword>
<evidence type="ECO:0000256" key="1">
    <source>
        <dbReference type="ARBA" id="ARBA00005189"/>
    </source>
</evidence>
<keyword evidence="4" id="KW-0812">Transmembrane</keyword>